<dbReference type="AlphaFoldDB" id="A0A4C1XKV7"/>
<proteinExistence type="predicted"/>
<evidence type="ECO:0000256" key="1">
    <source>
        <dbReference type="SAM" id="MobiDB-lite"/>
    </source>
</evidence>
<feature type="region of interest" description="Disordered" evidence="1">
    <location>
        <begin position="1"/>
        <end position="33"/>
    </location>
</feature>
<organism evidence="2 3">
    <name type="scientific">Eumeta variegata</name>
    <name type="common">Bagworm moth</name>
    <name type="synonym">Eumeta japonica</name>
    <dbReference type="NCBI Taxonomy" id="151549"/>
    <lineage>
        <taxon>Eukaryota</taxon>
        <taxon>Metazoa</taxon>
        <taxon>Ecdysozoa</taxon>
        <taxon>Arthropoda</taxon>
        <taxon>Hexapoda</taxon>
        <taxon>Insecta</taxon>
        <taxon>Pterygota</taxon>
        <taxon>Neoptera</taxon>
        <taxon>Endopterygota</taxon>
        <taxon>Lepidoptera</taxon>
        <taxon>Glossata</taxon>
        <taxon>Ditrysia</taxon>
        <taxon>Tineoidea</taxon>
        <taxon>Psychidae</taxon>
        <taxon>Oiketicinae</taxon>
        <taxon>Eumeta</taxon>
    </lineage>
</organism>
<name>A0A4C1XKV7_EUMVA</name>
<gene>
    <name evidence="2" type="ORF">EVAR_40383_1</name>
</gene>
<evidence type="ECO:0000313" key="3">
    <source>
        <dbReference type="Proteomes" id="UP000299102"/>
    </source>
</evidence>
<feature type="compositionally biased region" description="Basic and acidic residues" evidence="1">
    <location>
        <begin position="9"/>
        <end position="18"/>
    </location>
</feature>
<protein>
    <submittedName>
        <fullName evidence="2">Uncharacterized protein</fullName>
    </submittedName>
</protein>
<dbReference type="EMBL" id="BGZK01000879">
    <property type="protein sequence ID" value="GBP63783.1"/>
    <property type="molecule type" value="Genomic_DNA"/>
</dbReference>
<evidence type="ECO:0000313" key="2">
    <source>
        <dbReference type="EMBL" id="GBP63783.1"/>
    </source>
</evidence>
<keyword evidence="3" id="KW-1185">Reference proteome</keyword>
<accession>A0A4C1XKV7</accession>
<reference evidence="2 3" key="1">
    <citation type="journal article" date="2019" name="Commun. Biol.">
        <title>The bagworm genome reveals a unique fibroin gene that provides high tensile strength.</title>
        <authorList>
            <person name="Kono N."/>
            <person name="Nakamura H."/>
            <person name="Ohtoshi R."/>
            <person name="Tomita M."/>
            <person name="Numata K."/>
            <person name="Arakawa K."/>
        </authorList>
    </citation>
    <scope>NUCLEOTIDE SEQUENCE [LARGE SCALE GENOMIC DNA]</scope>
</reference>
<comment type="caution">
    <text evidence="2">The sequence shown here is derived from an EMBL/GenBank/DDBJ whole genome shotgun (WGS) entry which is preliminary data.</text>
</comment>
<dbReference type="Proteomes" id="UP000299102">
    <property type="component" value="Unassembled WGS sequence"/>
</dbReference>
<sequence>MNDLTSLADEQKNCHTERVAPQGGPTPQMASSSSTPCRYFLYVVKHFPREREILRSAHKRRAAPIKPRVRRGALSKGERVRGPPWILPYGDLATHRDVNRVS</sequence>